<proteinExistence type="predicted"/>
<dbReference type="AlphaFoldDB" id="A0A6P0UR25"/>
<accession>A0A6P0UR25</accession>
<evidence type="ECO:0000313" key="2">
    <source>
        <dbReference type="Proteomes" id="UP000468581"/>
    </source>
</evidence>
<sequence length="203" mass="23742">MNQVFTEHLIGAQQSKYRPSEEEELKHFEEMKDVNPFSPHLNIEYHGKITLIPSKKTPKKYLLDLALGLEGLRKFFRQESLLVLGDWPTPWLYQENDHKAVQKALNYLKKRIDATFNGGFELKGKELIEFIPHLFWLIRCNASLPGFLMGYTQSDTVISLCKHGSLHIDSYSTNEFEKLRKYFSRRGFLKIRNCNSPVDFNQS</sequence>
<organism evidence="1 2">
    <name type="scientific">Leptobacterium flavescens</name>
    <dbReference type="NCBI Taxonomy" id="472055"/>
    <lineage>
        <taxon>Bacteria</taxon>
        <taxon>Pseudomonadati</taxon>
        <taxon>Bacteroidota</taxon>
        <taxon>Flavobacteriia</taxon>
        <taxon>Flavobacteriales</taxon>
        <taxon>Flavobacteriaceae</taxon>
        <taxon>Leptobacterium</taxon>
    </lineage>
</organism>
<protein>
    <submittedName>
        <fullName evidence="1">Uncharacterized protein</fullName>
    </submittedName>
</protein>
<keyword evidence="2" id="KW-1185">Reference proteome</keyword>
<dbReference type="EMBL" id="JAABOO010000001">
    <property type="protein sequence ID" value="NER12866.1"/>
    <property type="molecule type" value="Genomic_DNA"/>
</dbReference>
<reference evidence="1 2" key="1">
    <citation type="submission" date="2020-01" db="EMBL/GenBank/DDBJ databases">
        <title>Leptobacterium flavescens.</title>
        <authorList>
            <person name="Wang G."/>
        </authorList>
    </citation>
    <scope>NUCLEOTIDE SEQUENCE [LARGE SCALE GENOMIC DNA]</scope>
    <source>
        <strain evidence="1 2">KCTC 22160</strain>
    </source>
</reference>
<comment type="caution">
    <text evidence="1">The sequence shown here is derived from an EMBL/GenBank/DDBJ whole genome shotgun (WGS) entry which is preliminary data.</text>
</comment>
<dbReference type="Proteomes" id="UP000468581">
    <property type="component" value="Unassembled WGS sequence"/>
</dbReference>
<dbReference type="RefSeq" id="WP_163605874.1">
    <property type="nucleotide sequence ID" value="NZ_JAABOO010000001.1"/>
</dbReference>
<evidence type="ECO:0000313" key="1">
    <source>
        <dbReference type="EMBL" id="NER12866.1"/>
    </source>
</evidence>
<gene>
    <name evidence="1" type="ORF">GWK08_05405</name>
</gene>
<name>A0A6P0UR25_9FLAO</name>